<reference evidence="2 3" key="1">
    <citation type="submission" date="2018-06" db="EMBL/GenBank/DDBJ databases">
        <authorList>
            <consortium name="Pathogen Informatics"/>
            <person name="Doyle S."/>
        </authorList>
    </citation>
    <scope>NUCLEOTIDE SEQUENCE [LARGE SCALE GENOMIC DNA]</scope>
    <source>
        <strain evidence="2 3">NCTC10994</strain>
    </source>
</reference>
<dbReference type="Proteomes" id="UP000249091">
    <property type="component" value="Chromosome 1"/>
</dbReference>
<dbReference type="InterPro" id="IPR029068">
    <property type="entry name" value="Glyas_Bleomycin-R_OHBP_Dase"/>
</dbReference>
<dbReference type="Gene3D" id="3.10.180.10">
    <property type="entry name" value="2,3-Dihydroxybiphenyl 1,2-Dioxygenase, domain 1"/>
    <property type="match status" value="1"/>
</dbReference>
<sequence>MFKTCLSGASYGRLMTIHFSAVGLVVEDLGRSFECYRRLGLDLPTEAPDVPHFEVTTAGGVRLMWDTIESVSSFDPDFTPGQGGPSLAFDCGSPSEVDETYASLVAVGCAPEMKPWDAVWGQRYACVLDPDGHSIDLFAALPG</sequence>
<dbReference type="Pfam" id="PF00903">
    <property type="entry name" value="Glyoxalase"/>
    <property type="match status" value="1"/>
</dbReference>
<evidence type="ECO:0000313" key="2">
    <source>
        <dbReference type="EMBL" id="SQI32529.1"/>
    </source>
</evidence>
<evidence type="ECO:0000259" key="1">
    <source>
        <dbReference type="PROSITE" id="PS51819"/>
    </source>
</evidence>
<keyword evidence="3" id="KW-1185">Reference proteome</keyword>
<evidence type="ECO:0000313" key="3">
    <source>
        <dbReference type="Proteomes" id="UP000249091"/>
    </source>
</evidence>
<accession>A0A2X4U1I2</accession>
<name>A0A2X4U1I2_9NOCA</name>
<dbReference type="AlphaFoldDB" id="A0A2X4U1I2"/>
<protein>
    <submittedName>
        <fullName evidence="2">Mitomycin C resistance protein</fullName>
    </submittedName>
</protein>
<proteinExistence type="predicted"/>
<dbReference type="InterPro" id="IPR004360">
    <property type="entry name" value="Glyas_Fos-R_dOase_dom"/>
</dbReference>
<organism evidence="2 3">
    <name type="scientific">Rhodococcus coprophilus</name>
    <dbReference type="NCBI Taxonomy" id="38310"/>
    <lineage>
        <taxon>Bacteria</taxon>
        <taxon>Bacillati</taxon>
        <taxon>Actinomycetota</taxon>
        <taxon>Actinomycetes</taxon>
        <taxon>Mycobacteriales</taxon>
        <taxon>Nocardiaceae</taxon>
        <taxon>Rhodococcus</taxon>
    </lineage>
</organism>
<feature type="domain" description="VOC" evidence="1">
    <location>
        <begin position="18"/>
        <end position="140"/>
    </location>
</feature>
<dbReference type="PROSITE" id="PS51819">
    <property type="entry name" value="VOC"/>
    <property type="match status" value="1"/>
</dbReference>
<dbReference type="STRING" id="1219011.GCA_001895045_04020"/>
<dbReference type="InterPro" id="IPR037523">
    <property type="entry name" value="VOC_core"/>
</dbReference>
<gene>
    <name evidence="2" type="ORF">NCTC10994_02242</name>
</gene>
<dbReference type="SUPFAM" id="SSF54593">
    <property type="entry name" value="Glyoxalase/Bleomycin resistance protein/Dihydroxybiphenyl dioxygenase"/>
    <property type="match status" value="1"/>
</dbReference>
<dbReference type="PANTHER" id="PTHR36503">
    <property type="entry name" value="BLR2520 PROTEIN"/>
    <property type="match status" value="1"/>
</dbReference>
<dbReference type="KEGG" id="rcr:NCTC10994_02242"/>
<dbReference type="PANTHER" id="PTHR36503:SF3">
    <property type="entry name" value="BLR0126 PROTEIN"/>
    <property type="match status" value="1"/>
</dbReference>
<dbReference type="EMBL" id="LS483468">
    <property type="protein sequence ID" value="SQI32529.1"/>
    <property type="molecule type" value="Genomic_DNA"/>
</dbReference>